<dbReference type="InterPro" id="IPR001296">
    <property type="entry name" value="Glyco_trans_1"/>
</dbReference>
<name>A0A1Y6CJL3_9BACT</name>
<dbReference type="Proteomes" id="UP000192907">
    <property type="component" value="Unassembled WGS sequence"/>
</dbReference>
<dbReference type="PANTHER" id="PTHR12526">
    <property type="entry name" value="GLYCOSYLTRANSFERASE"/>
    <property type="match status" value="1"/>
</dbReference>
<sequence>MKILYLLPFFDEDRNSFSKLLAPILDELIAQKIPFEIWSSNSSYEGSYRDYHHKMFAINFKYEFLTFLPTLFLTSIKVWRWKRRNPDGLVHNVGGGNSLVSDVITSHACHAQYLKQKIVYGELGRAILNPIHAMVICTEYFNFRQKLKTISVSNYNTHGIKTYHPKADVITIENASPAARRSWRKERLKNSVFKIIFISNNHRRKGLEPLLDAMVMAKKRNLSWQLSIIGQDPQQDYWSRKVSELNIDDKVTFEGHQADVIDAMIKHDILCFPSRYESFGMIFTEAASIGLPVFGTDVGILSKLYPSWPHLPTLCKHPASGEDIFQGLETFSNNDELLESLGSELQQGASLFSLESMVEQHLQVYQGERQRIKASPITA</sequence>
<dbReference type="STRING" id="1513793.SAMN06296036_123109"/>
<keyword evidence="2" id="KW-0808">Transferase</keyword>
<protein>
    <submittedName>
        <fullName evidence="2">Glycosyltransferase involved in cell wall bisynthesis</fullName>
    </submittedName>
</protein>
<organism evidence="2 3">
    <name type="scientific">Pseudobacteriovorax antillogorgiicola</name>
    <dbReference type="NCBI Taxonomy" id="1513793"/>
    <lineage>
        <taxon>Bacteria</taxon>
        <taxon>Pseudomonadati</taxon>
        <taxon>Bdellovibrionota</taxon>
        <taxon>Oligoflexia</taxon>
        <taxon>Oligoflexales</taxon>
        <taxon>Pseudobacteriovoracaceae</taxon>
        <taxon>Pseudobacteriovorax</taxon>
    </lineage>
</organism>
<dbReference type="PANTHER" id="PTHR12526:SF630">
    <property type="entry name" value="GLYCOSYLTRANSFERASE"/>
    <property type="match status" value="1"/>
</dbReference>
<accession>A0A1Y6CJL3</accession>
<keyword evidence="3" id="KW-1185">Reference proteome</keyword>
<dbReference type="GO" id="GO:0016757">
    <property type="term" value="F:glycosyltransferase activity"/>
    <property type="evidence" value="ECO:0007669"/>
    <property type="project" value="InterPro"/>
</dbReference>
<evidence type="ECO:0000313" key="3">
    <source>
        <dbReference type="Proteomes" id="UP000192907"/>
    </source>
</evidence>
<gene>
    <name evidence="2" type="ORF">SAMN06296036_123109</name>
</gene>
<dbReference type="RefSeq" id="WP_132323745.1">
    <property type="nucleotide sequence ID" value="NZ_FWZT01000023.1"/>
</dbReference>
<feature type="domain" description="Glycosyl transferase family 1" evidence="1">
    <location>
        <begin position="184"/>
        <end position="342"/>
    </location>
</feature>
<reference evidence="3" key="1">
    <citation type="submission" date="2017-04" db="EMBL/GenBank/DDBJ databases">
        <authorList>
            <person name="Varghese N."/>
            <person name="Submissions S."/>
        </authorList>
    </citation>
    <scope>NUCLEOTIDE SEQUENCE [LARGE SCALE GENOMIC DNA]</scope>
    <source>
        <strain evidence="3">RKEM611</strain>
    </source>
</reference>
<dbReference type="OrthoDB" id="433681at2"/>
<dbReference type="Gene3D" id="3.40.50.2000">
    <property type="entry name" value="Glycogen Phosphorylase B"/>
    <property type="match status" value="2"/>
</dbReference>
<evidence type="ECO:0000313" key="2">
    <source>
        <dbReference type="EMBL" id="SMF67263.1"/>
    </source>
</evidence>
<dbReference type="CDD" id="cd03801">
    <property type="entry name" value="GT4_PimA-like"/>
    <property type="match status" value="1"/>
</dbReference>
<dbReference type="AlphaFoldDB" id="A0A1Y6CJL3"/>
<dbReference type="Pfam" id="PF00534">
    <property type="entry name" value="Glycos_transf_1"/>
    <property type="match status" value="1"/>
</dbReference>
<proteinExistence type="predicted"/>
<dbReference type="EMBL" id="FWZT01000023">
    <property type="protein sequence ID" value="SMF67263.1"/>
    <property type="molecule type" value="Genomic_DNA"/>
</dbReference>
<dbReference type="SUPFAM" id="SSF53756">
    <property type="entry name" value="UDP-Glycosyltransferase/glycogen phosphorylase"/>
    <property type="match status" value="1"/>
</dbReference>
<evidence type="ECO:0000259" key="1">
    <source>
        <dbReference type="Pfam" id="PF00534"/>
    </source>
</evidence>